<dbReference type="EMBL" id="BARV01000092">
    <property type="protein sequence ID" value="GAH93193.1"/>
    <property type="molecule type" value="Genomic_DNA"/>
</dbReference>
<proteinExistence type="predicted"/>
<accession>X1LGC5</accession>
<evidence type="ECO:0008006" key="3">
    <source>
        <dbReference type="Google" id="ProtNLM"/>
    </source>
</evidence>
<name>X1LGC5_9ZZZZ</name>
<keyword evidence="1" id="KW-0812">Transmembrane</keyword>
<gene>
    <name evidence="2" type="ORF">S06H3_00504</name>
</gene>
<dbReference type="AlphaFoldDB" id="X1LGC5"/>
<comment type="caution">
    <text evidence="2">The sequence shown here is derived from an EMBL/GenBank/DDBJ whole genome shotgun (WGS) entry which is preliminary data.</text>
</comment>
<reference evidence="2" key="1">
    <citation type="journal article" date="2014" name="Front. Microbiol.">
        <title>High frequency of phylogenetically diverse reductive dehalogenase-homologous genes in deep subseafloor sedimentary metagenomes.</title>
        <authorList>
            <person name="Kawai M."/>
            <person name="Futagami T."/>
            <person name="Toyoda A."/>
            <person name="Takaki Y."/>
            <person name="Nishi S."/>
            <person name="Hori S."/>
            <person name="Arai W."/>
            <person name="Tsubouchi T."/>
            <person name="Morono Y."/>
            <person name="Uchiyama I."/>
            <person name="Ito T."/>
            <person name="Fujiyama A."/>
            <person name="Inagaki F."/>
            <person name="Takami H."/>
        </authorList>
    </citation>
    <scope>NUCLEOTIDE SEQUENCE</scope>
    <source>
        <strain evidence="2">Expedition CK06-06</strain>
    </source>
</reference>
<feature type="transmembrane region" description="Helical" evidence="1">
    <location>
        <begin position="6"/>
        <end position="24"/>
    </location>
</feature>
<keyword evidence="1" id="KW-1133">Transmembrane helix</keyword>
<dbReference type="InterPro" id="IPR036249">
    <property type="entry name" value="Thioredoxin-like_sf"/>
</dbReference>
<keyword evidence="1" id="KW-0472">Membrane</keyword>
<dbReference type="SUPFAM" id="SSF52833">
    <property type="entry name" value="Thioredoxin-like"/>
    <property type="match status" value="1"/>
</dbReference>
<protein>
    <recommendedName>
        <fullName evidence="3">Thioredoxin domain-containing protein</fullName>
    </recommendedName>
</protein>
<organism evidence="2">
    <name type="scientific">marine sediment metagenome</name>
    <dbReference type="NCBI Taxonomy" id="412755"/>
    <lineage>
        <taxon>unclassified sequences</taxon>
        <taxon>metagenomes</taxon>
        <taxon>ecological metagenomes</taxon>
    </lineage>
</organism>
<sequence>MHIPKYILVIVLLALVVFVVLKVARSRQSAGLLVDASNVDDFDLRGIYTYPGVGALFVPKNPDGSQVCAPLTLVIFFSAKTACPASLSEVDTYRRLLPVFRDRGQAILAVTTRADSAVVASLLEREKLDISISVSDSADYKNGLTFDRMGISPLFMPFKVVYDSTLTAVFMRGANNTPESQAEFEAAMLRLSDWASD</sequence>
<evidence type="ECO:0000313" key="2">
    <source>
        <dbReference type="EMBL" id="GAH93193.1"/>
    </source>
</evidence>
<evidence type="ECO:0000256" key="1">
    <source>
        <dbReference type="SAM" id="Phobius"/>
    </source>
</evidence>